<name>A0A073HZE1_9SPIT</name>
<dbReference type="Gene3D" id="3.40.50.300">
    <property type="entry name" value="P-loop containing nucleotide triphosphate hydrolases"/>
    <property type="match status" value="2"/>
</dbReference>
<dbReference type="PANTHER" id="PTHR30612">
    <property type="entry name" value="SECA INNER MEMBRANE COMPONENT OF SEC PROTEIN SECRETION SYSTEM"/>
    <property type="match status" value="1"/>
</dbReference>
<proteinExistence type="predicted"/>
<organism evidence="1 2">
    <name type="scientific">Oxytricha trifallax</name>
    <dbReference type="NCBI Taxonomy" id="1172189"/>
    <lineage>
        <taxon>Eukaryota</taxon>
        <taxon>Sar</taxon>
        <taxon>Alveolata</taxon>
        <taxon>Ciliophora</taxon>
        <taxon>Intramacronucleata</taxon>
        <taxon>Spirotrichea</taxon>
        <taxon>Stichotrichia</taxon>
        <taxon>Sporadotrichida</taxon>
        <taxon>Oxytrichidae</taxon>
        <taxon>Oxytrichinae</taxon>
        <taxon>Oxytricha</taxon>
    </lineage>
</organism>
<dbReference type="AlphaFoldDB" id="A0A073HZE1"/>
<evidence type="ECO:0000313" key="2">
    <source>
        <dbReference type="Proteomes" id="UP000053232"/>
    </source>
</evidence>
<keyword evidence="2" id="KW-1185">Reference proteome</keyword>
<evidence type="ECO:0000313" key="1">
    <source>
        <dbReference type="EMBL" id="KEJ82814.1"/>
    </source>
</evidence>
<dbReference type="InterPro" id="IPR027417">
    <property type="entry name" value="P-loop_NTPase"/>
</dbReference>
<protein>
    <submittedName>
        <fullName evidence="1">Protein translocase subunit secA</fullName>
    </submittedName>
</protein>
<dbReference type="PANTHER" id="PTHR30612:SF0">
    <property type="entry name" value="CHLOROPLAST PROTEIN-TRANSPORTING ATPASE"/>
    <property type="match status" value="1"/>
</dbReference>
<sequence length="461" mass="52794">MREIYINQWDYFDQIYFMYLMREISRTLVSSSTRWRNKLDEIQKVCLCIGTLLIERKDLKFKELIDEVLAGNMKQLELQKKLPKNASQFTTEQKATAYQQLQFLNRNSKEMEQFLRRPVKDAFKPTQFQKKLEEHLGFSLLPQTLCINYLMQCQSSRAFVNFGMGNGKTLMCICIATHLAQSTQTPVFIVGKNDHLVLRDEKTYQSTITGMGIRVNVGEWDSKVGIYFLTQKDVEQFSEDMNFINTWQRGSVVMDEHDWIMFDGSVNQMKSVIQLLQPCHKLVAFTGSVLNQKEATILNDVFGVREVTFPSISSVTSQRRTHLTDILVPSTLQDYTRQLISILEAQTFKTPVVIVCQQSFPQTESILKKQSHLKVMIVKNLRGGKVEASLEGTLCLKNQCGRYGVFVLSEQQGRGTDLKSSQEIEANGGLYLIVADVFTKRSHEQILGRVARLENKGSGTI</sequence>
<dbReference type="EMBL" id="ARYC01003713">
    <property type="protein sequence ID" value="KEJ82814.1"/>
    <property type="molecule type" value="Genomic_DNA"/>
</dbReference>
<dbReference type="Proteomes" id="UP000053232">
    <property type="component" value="Unassembled WGS sequence"/>
</dbReference>
<dbReference type="GO" id="GO:0005524">
    <property type="term" value="F:ATP binding"/>
    <property type="evidence" value="ECO:0007669"/>
    <property type="project" value="InterPro"/>
</dbReference>
<accession>A0A073HZE1</accession>
<dbReference type="GO" id="GO:0006605">
    <property type="term" value="P:protein targeting"/>
    <property type="evidence" value="ECO:0007669"/>
    <property type="project" value="InterPro"/>
</dbReference>
<dbReference type="SUPFAM" id="SSF52540">
    <property type="entry name" value="P-loop containing nucleoside triphosphate hydrolases"/>
    <property type="match status" value="1"/>
</dbReference>
<dbReference type="InterPro" id="IPR000185">
    <property type="entry name" value="SecA"/>
</dbReference>
<comment type="caution">
    <text evidence="1">The sequence shown here is derived from an EMBL/GenBank/DDBJ whole genome shotgun (WGS) entry which is preliminary data.</text>
</comment>
<gene>
    <name evidence="1" type="ORF">OXYTRIMIC_309</name>
</gene>
<reference evidence="2" key="1">
    <citation type="journal article" date="2014" name="Cell">
        <title>The Architecture of a Scrambled Genome Reveals Massive Levels of Genomic Rearrangement during Development.</title>
        <authorList>
            <person name="Chen X."/>
            <person name="Bracht J.R."/>
            <person name="Goldman A.D."/>
            <person name="Dolzhenko E."/>
            <person name="Clay D.M."/>
            <person name="Swart E.C."/>
            <person name="Perlman D.H."/>
            <person name="Doak T.G."/>
            <person name="Stuart A."/>
            <person name="Amemiya C.T."/>
            <person name="Sebra R.P."/>
            <person name="Landweber L.F."/>
        </authorList>
    </citation>
    <scope>NUCLEOTIDE SEQUENCE [LARGE SCALE GENOMIC DNA]</scope>
    <source>
        <strain evidence="2">JRB310</strain>
    </source>
</reference>
<dbReference type="GO" id="GO:0006886">
    <property type="term" value="P:intracellular protein transport"/>
    <property type="evidence" value="ECO:0007669"/>
    <property type="project" value="InterPro"/>
</dbReference>